<dbReference type="GO" id="GO:0042742">
    <property type="term" value="P:defense response to bacterium"/>
    <property type="evidence" value="ECO:0007669"/>
    <property type="project" value="InterPro"/>
</dbReference>
<organism evidence="1 2">
    <name type="scientific">Actinocatenispora rupis</name>
    <dbReference type="NCBI Taxonomy" id="519421"/>
    <lineage>
        <taxon>Bacteria</taxon>
        <taxon>Bacillati</taxon>
        <taxon>Actinomycetota</taxon>
        <taxon>Actinomycetes</taxon>
        <taxon>Micromonosporales</taxon>
        <taxon>Micromonosporaceae</taxon>
        <taxon>Actinocatenispora</taxon>
    </lineage>
</organism>
<dbReference type="InterPro" id="IPR027635">
    <property type="entry name" value="Lantibiotic2_lead_pep_dom"/>
</dbReference>
<evidence type="ECO:0000313" key="2">
    <source>
        <dbReference type="Proteomes" id="UP000612808"/>
    </source>
</evidence>
<evidence type="ECO:0000313" key="1">
    <source>
        <dbReference type="EMBL" id="GID10625.1"/>
    </source>
</evidence>
<comment type="caution">
    <text evidence="1">The sequence shown here is derived from an EMBL/GenBank/DDBJ whole genome shotgun (WGS) entry which is preliminary data.</text>
</comment>
<dbReference type="RefSeq" id="WP_203655953.1">
    <property type="nucleotide sequence ID" value="NZ_BAAAZM010000003.1"/>
</dbReference>
<dbReference type="Proteomes" id="UP000612808">
    <property type="component" value="Unassembled WGS sequence"/>
</dbReference>
<dbReference type="EMBL" id="BOMB01000008">
    <property type="protein sequence ID" value="GID10625.1"/>
    <property type="molecule type" value="Genomic_DNA"/>
</dbReference>
<reference evidence="1" key="1">
    <citation type="submission" date="2021-01" db="EMBL/GenBank/DDBJ databases">
        <title>Whole genome shotgun sequence of Actinocatenispora rupis NBRC 107355.</title>
        <authorList>
            <person name="Komaki H."/>
            <person name="Tamura T."/>
        </authorList>
    </citation>
    <scope>NUCLEOTIDE SEQUENCE</scope>
    <source>
        <strain evidence="1">NBRC 107355</strain>
    </source>
</reference>
<accession>A0A8J3NBB8</accession>
<protein>
    <recommendedName>
        <fullName evidence="3">Mersacidin/lichenicidin family type 2 lantibiotic</fullName>
    </recommendedName>
</protein>
<gene>
    <name evidence="1" type="ORF">Aru02nite_15140</name>
</gene>
<sequence length="68" mass="7265">MPVTEIVRAWTDTDFRATLASHEREYALDHPSGSIGAELDQILGIFDPDSTSTSSAGCSQWSGGLCCC</sequence>
<dbReference type="AlphaFoldDB" id="A0A8J3NBB8"/>
<dbReference type="NCBIfam" id="TIGR03898">
    <property type="entry name" value="lanti_MRSA_kill"/>
    <property type="match status" value="1"/>
</dbReference>
<keyword evidence="2" id="KW-1185">Reference proteome</keyword>
<proteinExistence type="predicted"/>
<name>A0A8J3NBB8_9ACTN</name>
<evidence type="ECO:0008006" key="3">
    <source>
        <dbReference type="Google" id="ProtNLM"/>
    </source>
</evidence>